<accession>A0A6G2CJ63</accession>
<dbReference type="RefSeq" id="WP_129821297.1">
    <property type="nucleotide sequence ID" value="NZ_RCYV01000003.1"/>
</dbReference>
<dbReference type="SUPFAM" id="SSF51412">
    <property type="entry name" value="Inosine monophosphate dehydrogenase (IMPDH)"/>
    <property type="match status" value="1"/>
</dbReference>
<keyword evidence="1" id="KW-0378">Hydrolase</keyword>
<dbReference type="AlphaFoldDB" id="A0A6G2CJ63"/>
<protein>
    <submittedName>
        <fullName evidence="1">Hydrolase</fullName>
    </submittedName>
</protein>
<dbReference type="Gene3D" id="3.20.20.70">
    <property type="entry name" value="Aldolase class I"/>
    <property type="match status" value="1"/>
</dbReference>
<proteinExistence type="predicted"/>
<name>A0A6G2CJ63_9FIRM</name>
<dbReference type="EMBL" id="WMQV01000001">
    <property type="protein sequence ID" value="MTL92921.1"/>
    <property type="molecule type" value="Genomic_DNA"/>
</dbReference>
<organism evidence="1">
    <name type="scientific">Turicibacter sanguinis</name>
    <dbReference type="NCBI Taxonomy" id="154288"/>
    <lineage>
        <taxon>Bacteria</taxon>
        <taxon>Bacillati</taxon>
        <taxon>Bacillota</taxon>
        <taxon>Erysipelotrichia</taxon>
        <taxon>Erysipelotrichales</taxon>
        <taxon>Turicibacteraceae</taxon>
        <taxon>Turicibacter</taxon>
    </lineage>
</organism>
<reference evidence="1" key="1">
    <citation type="journal article" date="2019" name="Nat. Med.">
        <title>A library of human gut bacterial isolates paired with longitudinal multiomics data enables mechanistic microbiome research.</title>
        <authorList>
            <person name="Poyet M."/>
            <person name="Groussin M."/>
            <person name="Gibbons S.M."/>
            <person name="Avila-Pacheco J."/>
            <person name="Jiang X."/>
            <person name="Kearney S.M."/>
            <person name="Perrotta A.R."/>
            <person name="Berdy B."/>
            <person name="Zhao S."/>
            <person name="Lieberman T.D."/>
            <person name="Swanson P.K."/>
            <person name="Smith M."/>
            <person name="Roesemann S."/>
            <person name="Alexander J.E."/>
            <person name="Rich S.A."/>
            <person name="Livny J."/>
            <person name="Vlamakis H."/>
            <person name="Clish C."/>
            <person name="Bullock K."/>
            <person name="Deik A."/>
            <person name="Scott J."/>
            <person name="Pierce K.A."/>
            <person name="Xavier R.J."/>
            <person name="Alm E.J."/>
        </authorList>
    </citation>
    <scope>NUCLEOTIDE SEQUENCE</scope>
    <source>
        <strain evidence="1">BIOML-A179</strain>
    </source>
</reference>
<dbReference type="GO" id="GO:0016787">
    <property type="term" value="F:hydrolase activity"/>
    <property type="evidence" value="ECO:0007669"/>
    <property type="project" value="UniProtKB-KW"/>
</dbReference>
<sequence length="247" mass="26540">MTSEKVHTPEKLVPEVTSNLRKNFVRVPEVIRNCSGIRIFGKRLKSFIFTTDVAIIKNTNADAVIAVYPFTPQPTITQAILTVSDIPVICGVGGGLTHGTRSGNIALHAEFQGAIAVVLNAPTPHETIRYVKESIDIPVVVTVVSESTDIQSKIEAGADIINVSGGANTAAIVRSIRQKFPTIPIMATGGPTNESILETIAAGANAITYTPPTNGELFRVKMEQYREIENSGQTYQLTPTEKEALAE</sequence>
<evidence type="ECO:0000313" key="1">
    <source>
        <dbReference type="EMBL" id="MTL92921.1"/>
    </source>
</evidence>
<dbReference type="InterPro" id="IPR013785">
    <property type="entry name" value="Aldolase_TIM"/>
</dbReference>
<comment type="caution">
    <text evidence="1">The sequence shown here is derived from an EMBL/GenBank/DDBJ whole genome shotgun (WGS) entry which is preliminary data.</text>
</comment>
<gene>
    <name evidence="1" type="ORF">GMA64_00065</name>
</gene>